<keyword evidence="2" id="KW-0732">Signal</keyword>
<reference evidence="4 5" key="1">
    <citation type="submission" date="2020-08" db="EMBL/GenBank/DDBJ databases">
        <title>Genomic Encyclopedia of Type Strains, Phase IV (KMG-IV): sequencing the most valuable type-strain genomes for metagenomic binning, comparative biology and taxonomic classification.</title>
        <authorList>
            <person name="Goeker M."/>
        </authorList>
    </citation>
    <scope>NUCLEOTIDE SEQUENCE [LARGE SCALE GENOMIC DNA]</scope>
    <source>
        <strain evidence="4 5">DSM 25701</strain>
    </source>
</reference>
<accession>A0A840R611</accession>
<keyword evidence="5" id="KW-1185">Reference proteome</keyword>
<dbReference type="Pfam" id="PF13511">
    <property type="entry name" value="DUF4124"/>
    <property type="match status" value="1"/>
</dbReference>
<comment type="caution">
    <text evidence="4">The sequence shown here is derived from an EMBL/GenBank/DDBJ whole genome shotgun (WGS) entry which is preliminary data.</text>
</comment>
<protein>
    <recommendedName>
        <fullName evidence="3">DUF4124 domain-containing protein</fullName>
    </recommendedName>
</protein>
<dbReference type="EMBL" id="JACHHW010000006">
    <property type="protein sequence ID" value="MBB5188014.1"/>
    <property type="molecule type" value="Genomic_DNA"/>
</dbReference>
<dbReference type="RefSeq" id="WP_184463070.1">
    <property type="nucleotide sequence ID" value="NZ_JACHHW010000006.1"/>
</dbReference>
<sequence>MNKTLLIASLFSTLVVMSLNSYADKSGYYRWSDDEGKVHFTQQPPNGRASVFIKTSSGRSLDSDVSASESSVDVAGNDDEAIPEKMEVLPAKNPELCTKAKTNMQSLAANGARIRISNADGSSRFLNSEEINEQKNRAQEVIKIHCN</sequence>
<evidence type="ECO:0000256" key="1">
    <source>
        <dbReference type="SAM" id="MobiDB-lite"/>
    </source>
</evidence>
<gene>
    <name evidence="4" type="ORF">HNQ57_002293</name>
</gene>
<dbReference type="Proteomes" id="UP000536640">
    <property type="component" value="Unassembled WGS sequence"/>
</dbReference>
<evidence type="ECO:0000259" key="3">
    <source>
        <dbReference type="Pfam" id="PF13511"/>
    </source>
</evidence>
<name>A0A840R611_9GAMM</name>
<proteinExistence type="predicted"/>
<dbReference type="InterPro" id="IPR025392">
    <property type="entry name" value="DUF4124"/>
</dbReference>
<feature type="signal peptide" evidence="2">
    <location>
        <begin position="1"/>
        <end position="23"/>
    </location>
</feature>
<feature type="compositionally biased region" description="Low complexity" evidence="1">
    <location>
        <begin position="63"/>
        <end position="74"/>
    </location>
</feature>
<evidence type="ECO:0000256" key="2">
    <source>
        <dbReference type="SAM" id="SignalP"/>
    </source>
</evidence>
<feature type="region of interest" description="Disordered" evidence="1">
    <location>
        <begin position="59"/>
        <end position="78"/>
    </location>
</feature>
<feature type="chain" id="PRO_5032979129" description="DUF4124 domain-containing protein" evidence="2">
    <location>
        <begin position="24"/>
        <end position="147"/>
    </location>
</feature>
<dbReference type="AlphaFoldDB" id="A0A840R611"/>
<evidence type="ECO:0000313" key="5">
    <source>
        <dbReference type="Proteomes" id="UP000536640"/>
    </source>
</evidence>
<organism evidence="4 5">
    <name type="scientific">Zhongshania antarctica</name>
    <dbReference type="NCBI Taxonomy" id="641702"/>
    <lineage>
        <taxon>Bacteria</taxon>
        <taxon>Pseudomonadati</taxon>
        <taxon>Pseudomonadota</taxon>
        <taxon>Gammaproteobacteria</taxon>
        <taxon>Cellvibrionales</taxon>
        <taxon>Spongiibacteraceae</taxon>
        <taxon>Zhongshania</taxon>
    </lineage>
</organism>
<evidence type="ECO:0000313" key="4">
    <source>
        <dbReference type="EMBL" id="MBB5188014.1"/>
    </source>
</evidence>
<feature type="domain" description="DUF4124" evidence="3">
    <location>
        <begin position="26"/>
        <end position="56"/>
    </location>
</feature>